<reference evidence="2 3" key="1">
    <citation type="submission" date="2018-09" db="EMBL/GenBank/DDBJ databases">
        <title>Complete genome sequence of Euzebya sp. DY32-46 isolated from seawater of Pacific Ocean.</title>
        <authorList>
            <person name="Xu L."/>
            <person name="Wu Y.-H."/>
            <person name="Xu X.-W."/>
        </authorList>
    </citation>
    <scope>NUCLEOTIDE SEQUENCE [LARGE SCALE GENOMIC DNA]</scope>
    <source>
        <strain evidence="2 3">DY32-46</strain>
    </source>
</reference>
<dbReference type="AlphaFoldDB" id="A0A346Y2F2"/>
<keyword evidence="1" id="KW-0812">Transmembrane</keyword>
<keyword evidence="1" id="KW-0472">Membrane</keyword>
<dbReference type="Proteomes" id="UP000264006">
    <property type="component" value="Chromosome"/>
</dbReference>
<protein>
    <recommendedName>
        <fullName evidence="4">DUF2007 domain-containing protein</fullName>
    </recommendedName>
</protein>
<keyword evidence="1" id="KW-1133">Transmembrane helix</keyword>
<dbReference type="EMBL" id="CP031165">
    <property type="protein sequence ID" value="AXV08649.1"/>
    <property type="molecule type" value="Genomic_DNA"/>
</dbReference>
<evidence type="ECO:0000256" key="1">
    <source>
        <dbReference type="SAM" id="Phobius"/>
    </source>
</evidence>
<keyword evidence="3" id="KW-1185">Reference proteome</keyword>
<dbReference type="RefSeq" id="WP_114592965.1">
    <property type="nucleotide sequence ID" value="NZ_CP031165.1"/>
</dbReference>
<dbReference type="KEGG" id="euz:DVS28_a3979"/>
<proteinExistence type="predicted"/>
<organism evidence="2 3">
    <name type="scientific">Euzebya pacifica</name>
    <dbReference type="NCBI Taxonomy" id="1608957"/>
    <lineage>
        <taxon>Bacteria</taxon>
        <taxon>Bacillati</taxon>
        <taxon>Actinomycetota</taxon>
        <taxon>Nitriliruptoria</taxon>
        <taxon>Euzebyales</taxon>
    </lineage>
</organism>
<evidence type="ECO:0008006" key="4">
    <source>
        <dbReference type="Google" id="ProtNLM"/>
    </source>
</evidence>
<dbReference type="OrthoDB" id="9983931at2"/>
<accession>A0A346Y2F2</accession>
<sequence>MNDGWVTVDVFPHRGLAEVAASALRAEGMLYRLIADDLGGTTGLPLGGAYQGVEVQVLESDAERAASILQVERRSSSRGWDPTRLTWQRVVATLLLLALLAAVVATQIT</sequence>
<gene>
    <name evidence="2" type="ORF">DVS28_a3979</name>
</gene>
<evidence type="ECO:0000313" key="2">
    <source>
        <dbReference type="EMBL" id="AXV08649.1"/>
    </source>
</evidence>
<feature type="transmembrane region" description="Helical" evidence="1">
    <location>
        <begin position="90"/>
        <end position="108"/>
    </location>
</feature>
<evidence type="ECO:0000313" key="3">
    <source>
        <dbReference type="Proteomes" id="UP000264006"/>
    </source>
</evidence>
<name>A0A346Y2F2_9ACTN</name>